<dbReference type="Proteomes" id="UP000566819">
    <property type="component" value="Unassembled WGS sequence"/>
</dbReference>
<feature type="compositionally biased region" description="Basic and acidic residues" evidence="1">
    <location>
        <begin position="258"/>
        <end position="268"/>
    </location>
</feature>
<accession>A0A8H4VXE0</accession>
<proteinExistence type="predicted"/>
<evidence type="ECO:0000256" key="1">
    <source>
        <dbReference type="SAM" id="MobiDB-lite"/>
    </source>
</evidence>
<evidence type="ECO:0000313" key="3">
    <source>
        <dbReference type="Proteomes" id="UP000566819"/>
    </source>
</evidence>
<dbReference type="OrthoDB" id="3562127at2759"/>
<name>A0A8H4VXE0_9HELO</name>
<comment type="caution">
    <text evidence="2">The sequence shown here is derived from an EMBL/GenBank/DDBJ whole genome shotgun (WGS) entry which is preliminary data.</text>
</comment>
<feature type="compositionally biased region" description="Polar residues" evidence="1">
    <location>
        <begin position="228"/>
        <end position="244"/>
    </location>
</feature>
<organism evidence="2 3">
    <name type="scientific">Cudoniella acicularis</name>
    <dbReference type="NCBI Taxonomy" id="354080"/>
    <lineage>
        <taxon>Eukaryota</taxon>
        <taxon>Fungi</taxon>
        <taxon>Dikarya</taxon>
        <taxon>Ascomycota</taxon>
        <taxon>Pezizomycotina</taxon>
        <taxon>Leotiomycetes</taxon>
        <taxon>Helotiales</taxon>
        <taxon>Tricladiaceae</taxon>
        <taxon>Cudoniella</taxon>
    </lineage>
</organism>
<sequence>MELMPTQQLVDKNGISAQKVRIHGVGVSFKVSFSVSVTVVGVGFKSKEGLWNVVEGPARSLILGERLGNGLVGRATTIWVPTLLIDLDCSNSLGSHTSTSGRPLPRLHNHIFNNTTTPSSCKGTNIMENNSHILTRMASSTPYNFIDTDWVEQRIKERANVRRSKLAAYFDGFMEFTGEPPSISRSPSPEIQKTSIWQADRFSTQFRSSTSNLGGGKWSGKHAPRIPTRQSTNESDSDPGYSQQNRKRRHVTPIPRRILADRPNLDTRKQKRTAHSATTKGSLDEDADDIRVETGHEIDMKGSRDDYTDSIRVETGHEVDMKGNQNLSSGMVLGIVIQEAEDWVYLIYWSRHEGSLDEMQAVFESRLGTKYMEGSQDADRTSIDSI</sequence>
<gene>
    <name evidence="2" type="ORF">G7Y89_g12064</name>
</gene>
<evidence type="ECO:0000313" key="2">
    <source>
        <dbReference type="EMBL" id="KAF4626096.1"/>
    </source>
</evidence>
<protein>
    <submittedName>
        <fullName evidence="2">Uncharacterized protein</fullName>
    </submittedName>
</protein>
<feature type="compositionally biased region" description="Polar residues" evidence="1">
    <location>
        <begin position="200"/>
        <end position="212"/>
    </location>
</feature>
<dbReference type="AlphaFoldDB" id="A0A8H4VXE0"/>
<dbReference type="EMBL" id="JAAMPI010001226">
    <property type="protein sequence ID" value="KAF4626096.1"/>
    <property type="molecule type" value="Genomic_DNA"/>
</dbReference>
<feature type="region of interest" description="Disordered" evidence="1">
    <location>
        <begin position="200"/>
        <end position="284"/>
    </location>
</feature>
<keyword evidence="3" id="KW-1185">Reference proteome</keyword>
<reference evidence="2 3" key="1">
    <citation type="submission" date="2020-03" db="EMBL/GenBank/DDBJ databases">
        <title>Draft Genome Sequence of Cudoniella acicularis.</title>
        <authorList>
            <person name="Buettner E."/>
            <person name="Kellner H."/>
        </authorList>
    </citation>
    <scope>NUCLEOTIDE SEQUENCE [LARGE SCALE GENOMIC DNA]</scope>
    <source>
        <strain evidence="2 3">DSM 108380</strain>
    </source>
</reference>